<keyword evidence="3" id="KW-1185">Reference proteome</keyword>
<gene>
    <name evidence="2" type="ORF">ILEXP_LOCUS53065</name>
</gene>
<evidence type="ECO:0000313" key="2">
    <source>
        <dbReference type="EMBL" id="CAK9182842.1"/>
    </source>
</evidence>
<reference evidence="2 3" key="1">
    <citation type="submission" date="2024-02" db="EMBL/GenBank/DDBJ databases">
        <authorList>
            <person name="Vignale AGUSTIN F."/>
            <person name="Sosa J E."/>
            <person name="Modenutti C."/>
        </authorList>
    </citation>
    <scope>NUCLEOTIDE SEQUENCE [LARGE SCALE GENOMIC DNA]</scope>
</reference>
<protein>
    <submittedName>
        <fullName evidence="2">Uncharacterized protein</fullName>
    </submittedName>
</protein>
<dbReference type="EMBL" id="CAUOFW020008458">
    <property type="protein sequence ID" value="CAK9182842.1"/>
    <property type="molecule type" value="Genomic_DNA"/>
</dbReference>
<sequence length="61" mass="6800">MGKRNSQRKNAAILDSDDTDSVSSSSTFRSDNVLVSGAEDVQLEKESILDQCLDALYEKRY</sequence>
<accession>A0ABC8UPT4</accession>
<dbReference type="AlphaFoldDB" id="A0ABC8UPT4"/>
<proteinExistence type="predicted"/>
<feature type="region of interest" description="Disordered" evidence="1">
    <location>
        <begin position="1"/>
        <end position="27"/>
    </location>
</feature>
<comment type="caution">
    <text evidence="2">The sequence shown here is derived from an EMBL/GenBank/DDBJ whole genome shotgun (WGS) entry which is preliminary data.</text>
</comment>
<dbReference type="Proteomes" id="UP001642360">
    <property type="component" value="Unassembled WGS sequence"/>
</dbReference>
<evidence type="ECO:0000256" key="1">
    <source>
        <dbReference type="SAM" id="MobiDB-lite"/>
    </source>
</evidence>
<organism evidence="2 3">
    <name type="scientific">Ilex paraguariensis</name>
    <name type="common">yerba mate</name>
    <dbReference type="NCBI Taxonomy" id="185542"/>
    <lineage>
        <taxon>Eukaryota</taxon>
        <taxon>Viridiplantae</taxon>
        <taxon>Streptophyta</taxon>
        <taxon>Embryophyta</taxon>
        <taxon>Tracheophyta</taxon>
        <taxon>Spermatophyta</taxon>
        <taxon>Magnoliopsida</taxon>
        <taxon>eudicotyledons</taxon>
        <taxon>Gunneridae</taxon>
        <taxon>Pentapetalae</taxon>
        <taxon>asterids</taxon>
        <taxon>campanulids</taxon>
        <taxon>Aquifoliales</taxon>
        <taxon>Aquifoliaceae</taxon>
        <taxon>Ilex</taxon>
    </lineage>
</organism>
<name>A0ABC8UPT4_9AQUA</name>
<evidence type="ECO:0000313" key="3">
    <source>
        <dbReference type="Proteomes" id="UP001642360"/>
    </source>
</evidence>